<comment type="caution">
    <text evidence="8">The sequence shown here is derived from an EMBL/GenBank/DDBJ whole genome shotgun (WGS) entry which is preliminary data.</text>
</comment>
<evidence type="ECO:0000256" key="5">
    <source>
        <dbReference type="ARBA" id="ARBA00022729"/>
    </source>
</evidence>
<feature type="domain" description="RxLR effector PexRD54 WY" evidence="7">
    <location>
        <begin position="178"/>
        <end position="219"/>
    </location>
</feature>
<dbReference type="Proteomes" id="UP000198211">
    <property type="component" value="Unassembled WGS sequence"/>
</dbReference>
<evidence type="ECO:0000313" key="8">
    <source>
        <dbReference type="EMBL" id="OWY91186.1"/>
    </source>
</evidence>
<evidence type="ECO:0000313" key="9">
    <source>
        <dbReference type="Proteomes" id="UP000198211"/>
    </source>
</evidence>
<dbReference type="EMBL" id="NBNE01020855">
    <property type="protein sequence ID" value="OWY91186.1"/>
    <property type="molecule type" value="Genomic_DNA"/>
</dbReference>
<proteinExistence type="inferred from homology"/>
<dbReference type="AlphaFoldDB" id="A0A225UF12"/>
<evidence type="ECO:0000256" key="2">
    <source>
        <dbReference type="ARBA" id="ARBA00004613"/>
    </source>
</evidence>
<evidence type="ECO:0000256" key="1">
    <source>
        <dbReference type="ARBA" id="ARBA00004340"/>
    </source>
</evidence>
<gene>
    <name evidence="8" type="ORF">PHMEG_00040339</name>
</gene>
<name>A0A225UF12_9STRA</name>
<reference evidence="9" key="1">
    <citation type="submission" date="2017-03" db="EMBL/GenBank/DDBJ databases">
        <title>Phytopthora megakarya and P. palmivora, two closely related causual agents of cacao black pod achieved similar genome size and gene model numbers by different mechanisms.</title>
        <authorList>
            <person name="Ali S."/>
            <person name="Shao J."/>
            <person name="Larry D.J."/>
            <person name="Kronmiller B."/>
            <person name="Shen D."/>
            <person name="Strem M.D."/>
            <person name="Melnick R.L."/>
            <person name="Guiltinan M.J."/>
            <person name="Tyler B.M."/>
            <person name="Meinhardt L.W."/>
            <person name="Bailey B.A."/>
        </authorList>
    </citation>
    <scope>NUCLEOTIDE SEQUENCE [LARGE SCALE GENOMIC DNA]</scope>
    <source>
        <strain evidence="9">zdho120</strain>
    </source>
</reference>
<evidence type="ECO:0000259" key="7">
    <source>
        <dbReference type="Pfam" id="PF22748"/>
    </source>
</evidence>
<sequence length="273" mass="31339">MIPSYVASFAFFSRLCRRPKSTLASELQPNSSKGDTFQTTNEIDIPVARLLRTNKASDEGHTEERAGGISVSSFEKFKSAIMPSKGTPQKLEKWLQKGKSADAAFKRFHLDKPGTFLFDRPHFAAWVEYADALSAKFPEMSALSTLTKHYGDDFLYTIIQAAKKRAGMEKLAIKLETEQMQRWITLRKDPDELFRLLRLNLEGRTVFEHPGFITWTKYVDDLNIKHPEEPTWMYSTLTKYFKDDDLFKMTNGAKRSTKTKTIATKVEDDWIDA</sequence>
<dbReference type="OrthoDB" id="127322at2759"/>
<evidence type="ECO:0000256" key="6">
    <source>
        <dbReference type="ARBA" id="ARBA00023026"/>
    </source>
</evidence>
<protein>
    <recommendedName>
        <fullName evidence="7">RxLR effector PexRD54 WY domain-containing protein</fullName>
    </recommendedName>
</protein>
<dbReference type="InterPro" id="IPR054463">
    <property type="entry name" value="PexRD54_WY"/>
</dbReference>
<dbReference type="Pfam" id="PF22748">
    <property type="entry name" value="PexRD54_WY"/>
    <property type="match status" value="1"/>
</dbReference>
<keyword evidence="6" id="KW-0843">Virulence</keyword>
<feature type="non-terminal residue" evidence="8">
    <location>
        <position position="273"/>
    </location>
</feature>
<evidence type="ECO:0000256" key="3">
    <source>
        <dbReference type="ARBA" id="ARBA00010400"/>
    </source>
</evidence>
<keyword evidence="9" id="KW-1185">Reference proteome</keyword>
<organism evidence="8 9">
    <name type="scientific">Phytophthora megakarya</name>
    <dbReference type="NCBI Taxonomy" id="4795"/>
    <lineage>
        <taxon>Eukaryota</taxon>
        <taxon>Sar</taxon>
        <taxon>Stramenopiles</taxon>
        <taxon>Oomycota</taxon>
        <taxon>Peronosporomycetes</taxon>
        <taxon>Peronosporales</taxon>
        <taxon>Peronosporaceae</taxon>
        <taxon>Phytophthora</taxon>
    </lineage>
</organism>
<keyword evidence="5" id="KW-0732">Signal</keyword>
<evidence type="ECO:0000256" key="4">
    <source>
        <dbReference type="ARBA" id="ARBA00022525"/>
    </source>
</evidence>
<keyword evidence="4" id="KW-0964">Secreted</keyword>
<accession>A0A225UF12</accession>
<comment type="subcellular location">
    <subcellularLocation>
        <location evidence="1">Host cell</location>
    </subcellularLocation>
    <subcellularLocation>
        <location evidence="2">Secreted</location>
    </subcellularLocation>
</comment>
<dbReference type="GO" id="GO:0005576">
    <property type="term" value="C:extracellular region"/>
    <property type="evidence" value="ECO:0007669"/>
    <property type="project" value="UniProtKB-SubCell"/>
</dbReference>
<comment type="similarity">
    <text evidence="3">Belongs to the RxLR effector family.</text>
</comment>
<dbReference type="GO" id="GO:0043657">
    <property type="term" value="C:host cell"/>
    <property type="evidence" value="ECO:0007669"/>
    <property type="project" value="UniProtKB-SubCell"/>
</dbReference>